<evidence type="ECO:0000313" key="2">
    <source>
        <dbReference type="Proteomes" id="UP001430954"/>
    </source>
</evidence>
<comment type="caution">
    <text evidence="1">The sequence shown here is derived from an EMBL/GenBank/DDBJ whole genome shotgun (WGS) entry which is preliminary data.</text>
</comment>
<dbReference type="RefSeq" id="WP_223676092.1">
    <property type="nucleotide sequence ID" value="NZ_JAINZW010000003.1"/>
</dbReference>
<dbReference type="Proteomes" id="UP001430954">
    <property type="component" value="Unassembled WGS sequence"/>
</dbReference>
<keyword evidence="2" id="KW-1185">Reference proteome</keyword>
<protein>
    <recommendedName>
        <fullName evidence="3">RiboL-PSP-HEPN domain-containing protein</fullName>
    </recommendedName>
</protein>
<organism evidence="1 2">
    <name type="scientific">Novilysobacter selenitireducens</name>
    <dbReference type="NCBI Taxonomy" id="2872639"/>
    <lineage>
        <taxon>Bacteria</taxon>
        <taxon>Pseudomonadati</taxon>
        <taxon>Pseudomonadota</taxon>
        <taxon>Gammaproteobacteria</taxon>
        <taxon>Lysobacterales</taxon>
        <taxon>Lysobacteraceae</taxon>
        <taxon>Novilysobacter</taxon>
    </lineage>
</organism>
<accession>A0ABS7T6Y8</accession>
<gene>
    <name evidence="1" type="ORF">K6753_08900</name>
</gene>
<sequence>MSLQLLEQGLKHLLPLVDLEGAPDALSNLKQRADKVSLKTLGALGGRFLENVTTSPDLDAELDQLIKERNQLVHHFHSCGLYDLSSIEGCEAAARRLEAQHHKVRRLMQVVDLLLHAAFEAACETTFAGTPEYVEFRALCDEFASSRGVLRHSTSKTGDDVVETWLIRAD</sequence>
<reference evidence="1 2" key="1">
    <citation type="submission" date="2021-09" db="EMBL/GenBank/DDBJ databases">
        <title>Lysobacter sp. 13A isolated from the river sediment.</title>
        <authorList>
            <person name="Liu H."/>
            <person name="Li S."/>
            <person name="Mao S."/>
        </authorList>
    </citation>
    <scope>NUCLEOTIDE SEQUENCE [LARGE SCALE GENOMIC DNA]</scope>
    <source>
        <strain evidence="1 2">13A</strain>
    </source>
</reference>
<proteinExistence type="predicted"/>
<evidence type="ECO:0008006" key="3">
    <source>
        <dbReference type="Google" id="ProtNLM"/>
    </source>
</evidence>
<name>A0ABS7T6Y8_9GAMM</name>
<evidence type="ECO:0000313" key="1">
    <source>
        <dbReference type="EMBL" id="MBZ4039651.1"/>
    </source>
</evidence>
<dbReference type="EMBL" id="JAINZW010000003">
    <property type="protein sequence ID" value="MBZ4039651.1"/>
    <property type="molecule type" value="Genomic_DNA"/>
</dbReference>